<dbReference type="PROSITE" id="PS51733">
    <property type="entry name" value="BPL_LPL_CATALYTIC"/>
    <property type="match status" value="1"/>
</dbReference>
<dbReference type="CDD" id="cd16443">
    <property type="entry name" value="LplA"/>
    <property type="match status" value="1"/>
</dbReference>
<dbReference type="GO" id="GO:0016740">
    <property type="term" value="F:transferase activity"/>
    <property type="evidence" value="ECO:0007669"/>
    <property type="project" value="UniProtKB-KW"/>
</dbReference>
<dbReference type="SUPFAM" id="SSF55681">
    <property type="entry name" value="Class II aaRS and biotin synthetases"/>
    <property type="match status" value="1"/>
</dbReference>
<dbReference type="OrthoDB" id="9788148at2"/>
<evidence type="ECO:0000313" key="2">
    <source>
        <dbReference type="EMBL" id="SYX08613.1"/>
    </source>
</evidence>
<dbReference type="Gene3D" id="3.30.930.10">
    <property type="entry name" value="Bira Bifunctional Protein, Domain 2"/>
    <property type="match status" value="1"/>
</dbReference>
<dbReference type="InterPro" id="IPR045864">
    <property type="entry name" value="aa-tRNA-synth_II/BPL/LPL"/>
</dbReference>
<dbReference type="PANTHER" id="PTHR43506">
    <property type="entry name" value="BIOTIN/LIPOATE A/B PROTEIN LIGASE FAMILY"/>
    <property type="match status" value="1"/>
</dbReference>
<dbReference type="InterPro" id="IPR004143">
    <property type="entry name" value="BPL_LPL_catalytic"/>
</dbReference>
<name>A0A3B0PN44_9CHLA</name>
<accession>A0A3B0PN44</accession>
<dbReference type="EMBL" id="LS992154">
    <property type="protein sequence ID" value="SYX08613.1"/>
    <property type="molecule type" value="Genomic_DNA"/>
</dbReference>
<dbReference type="RefSeq" id="WP_117273812.1">
    <property type="nucleotide sequence ID" value="NZ_LS992154.1"/>
</dbReference>
<dbReference type="Proteomes" id="UP000258476">
    <property type="component" value="Chromosome"/>
</dbReference>
<dbReference type="KEGG" id="chla:C834K_0130"/>
<dbReference type="PANTHER" id="PTHR43506:SF1">
    <property type="entry name" value="BPL_LPL CATALYTIC DOMAIN-CONTAINING PROTEIN"/>
    <property type="match status" value="1"/>
</dbReference>
<keyword evidence="3" id="KW-1185">Reference proteome</keyword>
<dbReference type="GO" id="GO:0016874">
    <property type="term" value="F:ligase activity"/>
    <property type="evidence" value="ECO:0007669"/>
    <property type="project" value="UniProtKB-KW"/>
</dbReference>
<dbReference type="AlphaFoldDB" id="A0A3B0PN44"/>
<proteinExistence type="predicted"/>
<evidence type="ECO:0000259" key="1">
    <source>
        <dbReference type="PROSITE" id="PS51733"/>
    </source>
</evidence>
<dbReference type="InterPro" id="IPR053264">
    <property type="entry name" value="Lipoate-ligase_2_inactive"/>
</dbReference>
<keyword evidence="2" id="KW-0436">Ligase</keyword>
<reference evidence="3" key="1">
    <citation type="submission" date="2017-11" db="EMBL/GenBank/DDBJ databases">
        <authorList>
            <person name="Seth-Smith MB H."/>
        </authorList>
    </citation>
    <scope>NUCLEOTIDE SEQUENCE [LARGE SCALE GENOMIC DNA]</scope>
</reference>
<gene>
    <name evidence="2" type="primary">lplA</name>
    <name evidence="2" type="ORF">C834K_0130</name>
</gene>
<feature type="domain" description="BPL/LPL catalytic" evidence="1">
    <location>
        <begin position="29"/>
        <end position="195"/>
    </location>
</feature>
<evidence type="ECO:0000313" key="3">
    <source>
        <dbReference type="Proteomes" id="UP000258476"/>
    </source>
</evidence>
<sequence>MLTNKCIFLNLSGITIFEQLQIEEALLRNCEENICIINSNAPKAVVLGISRHPNEDLHIPELRSDNVPIIKRYSGGGTVFIDENSLFVTWIMNSFESMANSHDLMQWSYDIYAPIFPKAFSINENDYTLGEKKIAGNAQYIQKSRWVHHSTFLWDMDIDKLKRYLPIPQKQPSYRKQRLHQDFLTTIRPWFSTKESFFDKLKASAGSIFLWGTLSKNELKDILKKPHRKSTTLL</sequence>
<organism evidence="2 3">
    <name type="scientific">Chlamydia poikilotherma</name>
    <dbReference type="NCBI Taxonomy" id="1967783"/>
    <lineage>
        <taxon>Bacteria</taxon>
        <taxon>Pseudomonadati</taxon>
        <taxon>Chlamydiota</taxon>
        <taxon>Chlamydiia</taxon>
        <taxon>Chlamydiales</taxon>
        <taxon>Chlamydiaceae</taxon>
        <taxon>Chlamydia/Chlamydophila group</taxon>
        <taxon>Chlamydia</taxon>
    </lineage>
</organism>
<keyword evidence="2" id="KW-0808">Transferase</keyword>
<dbReference type="Pfam" id="PF21948">
    <property type="entry name" value="LplA-B_cat"/>
    <property type="match status" value="1"/>
</dbReference>
<protein>
    <submittedName>
        <fullName evidence="2">Probable lipoate-protein ligase A,lipoate-protein ligase A,Lipoate-protein ligase A,lipoyltransferase and lipoate-protein ligase,Biotin/lipoate A/B protein ligase family</fullName>
    </submittedName>
</protein>